<keyword evidence="6" id="KW-0675">Receptor</keyword>
<keyword evidence="7" id="KW-0325">Glycoprotein</keyword>
<keyword evidence="4 8" id="KW-1133">Transmembrane helix</keyword>
<dbReference type="AlphaFoldDB" id="A0A811VEX6"/>
<reference evidence="9" key="1">
    <citation type="submission" date="2020-11" db="EMBL/GenBank/DDBJ databases">
        <authorList>
            <person name="Whitehead M."/>
        </authorList>
    </citation>
    <scope>NUCLEOTIDE SEQUENCE</scope>
    <source>
        <strain evidence="9">EGII</strain>
    </source>
</reference>
<evidence type="ECO:0000256" key="7">
    <source>
        <dbReference type="ARBA" id="ARBA00023180"/>
    </source>
</evidence>
<comment type="subcellular location">
    <subcellularLocation>
        <location evidence="1">Cell membrane</location>
        <topology evidence="1">Multi-pass membrane protein</topology>
    </subcellularLocation>
</comment>
<feature type="transmembrane region" description="Helical" evidence="8">
    <location>
        <begin position="455"/>
        <end position="478"/>
    </location>
</feature>
<dbReference type="Proteomes" id="UP000606786">
    <property type="component" value="Unassembled WGS sequence"/>
</dbReference>
<evidence type="ECO:0000256" key="1">
    <source>
        <dbReference type="ARBA" id="ARBA00004651"/>
    </source>
</evidence>
<proteinExistence type="predicted"/>
<dbReference type="PANTHER" id="PTHR42643:SF41">
    <property type="entry name" value="IONOTROPIC RECEPTOR 20A-RELATED"/>
    <property type="match status" value="1"/>
</dbReference>
<feature type="transmembrane region" description="Helical" evidence="8">
    <location>
        <begin position="397"/>
        <end position="417"/>
    </location>
</feature>
<dbReference type="PANTHER" id="PTHR42643">
    <property type="entry name" value="IONOTROPIC RECEPTOR 20A-RELATED"/>
    <property type="match status" value="1"/>
</dbReference>
<keyword evidence="3 8" id="KW-0812">Transmembrane</keyword>
<evidence type="ECO:0000313" key="9">
    <source>
        <dbReference type="EMBL" id="CAD7012743.1"/>
    </source>
</evidence>
<dbReference type="OrthoDB" id="7969653at2759"/>
<feature type="transmembrane region" description="Helical" evidence="8">
    <location>
        <begin position="639"/>
        <end position="663"/>
    </location>
</feature>
<sequence>MTHFPSFCISFLPKTNSRQIQLKNWLSLTGLILVFSNQLLFRLQNTNYYTGHYSGGMNAECGKLKTSLENILITFSTPSQYTFSAVLVKYTNFRENMYRFLLLFTFFALHSQVEATNIVELVNNLSRELGVTTNIIYAEEGATHLPEIASELTQPKIIINANISCKVRETFDTPLLAVVLLNNEFSSEHGIHKIVLSTLVRLQHTDVIFYAPHELTAATENWLTLMTLYFNSGFHNLLIADKRAQLQTIQTFPQLQLMRTSFDAYLQQRQTWWRDLKGLRLRISYAHDPPRTLIYRQRSTGQRQYTGAAPQIFAAFAQRYNATIEPWIAPNSADFNIDHVCSERLRARVVDACSDWGVYSAESVVSTPLQLYNCYLVVRYAPPLSKLYYFQVPFQPAVWLLLGVSIFFVTVVTSLLARLQCGEWRLGRLGLNVCASFLYLAFDLRPLGWHLRSQLFLTLFVGGFMLSNLYIGYLSSILGKSVYEPQIRTLEDFRRSNITVMAHEYQDFVFQQYGVPAVIADRLLIVSYEEFLVHRNNFDTQYAYMNPEITQELFMYQQKLLRRPLMRKLPNPILVALAGHAIKEGWPLEEVFNKHSLEMFAAGLYKRLKEEANAKTILLGYVDFAKRERLDVKPLGMEYIAMPALLLGCGYSIALITLLLELLRDKMLARKKLY</sequence>
<evidence type="ECO:0000256" key="3">
    <source>
        <dbReference type="ARBA" id="ARBA00022692"/>
    </source>
</evidence>
<dbReference type="SUPFAM" id="SSF53850">
    <property type="entry name" value="Periplasmic binding protein-like II"/>
    <property type="match status" value="1"/>
</dbReference>
<evidence type="ECO:0000256" key="2">
    <source>
        <dbReference type="ARBA" id="ARBA00022475"/>
    </source>
</evidence>
<dbReference type="Gene3D" id="1.10.287.70">
    <property type="match status" value="1"/>
</dbReference>
<evidence type="ECO:0000313" key="10">
    <source>
        <dbReference type="Proteomes" id="UP000606786"/>
    </source>
</evidence>
<dbReference type="InterPro" id="IPR052192">
    <property type="entry name" value="Insect_Ionotropic_Sensory_Rcpt"/>
</dbReference>
<keyword evidence="2" id="KW-1003">Cell membrane</keyword>
<evidence type="ECO:0000256" key="6">
    <source>
        <dbReference type="ARBA" id="ARBA00023170"/>
    </source>
</evidence>
<name>A0A811VEX6_CERCA</name>
<gene>
    <name evidence="9" type="ORF">CCAP1982_LOCUS20847</name>
</gene>
<accession>A0A811VEX6</accession>
<evidence type="ECO:0000256" key="4">
    <source>
        <dbReference type="ARBA" id="ARBA00022989"/>
    </source>
</evidence>
<dbReference type="EMBL" id="CAJHJT010000056">
    <property type="protein sequence ID" value="CAD7012743.1"/>
    <property type="molecule type" value="Genomic_DNA"/>
</dbReference>
<comment type="caution">
    <text evidence="9">The sequence shown here is derived from an EMBL/GenBank/DDBJ whole genome shotgun (WGS) entry which is preliminary data.</text>
</comment>
<keyword evidence="10" id="KW-1185">Reference proteome</keyword>
<dbReference type="GO" id="GO:0005886">
    <property type="term" value="C:plasma membrane"/>
    <property type="evidence" value="ECO:0007669"/>
    <property type="project" value="UniProtKB-SubCell"/>
</dbReference>
<organism evidence="9 10">
    <name type="scientific">Ceratitis capitata</name>
    <name type="common">Mediterranean fruit fly</name>
    <name type="synonym">Tephritis capitata</name>
    <dbReference type="NCBI Taxonomy" id="7213"/>
    <lineage>
        <taxon>Eukaryota</taxon>
        <taxon>Metazoa</taxon>
        <taxon>Ecdysozoa</taxon>
        <taxon>Arthropoda</taxon>
        <taxon>Hexapoda</taxon>
        <taxon>Insecta</taxon>
        <taxon>Pterygota</taxon>
        <taxon>Neoptera</taxon>
        <taxon>Endopterygota</taxon>
        <taxon>Diptera</taxon>
        <taxon>Brachycera</taxon>
        <taxon>Muscomorpha</taxon>
        <taxon>Tephritoidea</taxon>
        <taxon>Tephritidae</taxon>
        <taxon>Ceratitis</taxon>
        <taxon>Ceratitis</taxon>
    </lineage>
</organism>
<keyword evidence="5 8" id="KW-0472">Membrane</keyword>
<evidence type="ECO:0000256" key="8">
    <source>
        <dbReference type="SAM" id="Phobius"/>
    </source>
</evidence>
<evidence type="ECO:0000256" key="5">
    <source>
        <dbReference type="ARBA" id="ARBA00023136"/>
    </source>
</evidence>
<protein>
    <submittedName>
        <fullName evidence="9">(Mediterranean fruit fly) hypothetical protein</fullName>
    </submittedName>
</protein>